<proteinExistence type="inferred from homology"/>
<dbReference type="SUPFAM" id="SSF110849">
    <property type="entry name" value="ParB/Sulfiredoxin"/>
    <property type="match status" value="1"/>
</dbReference>
<dbReference type="OrthoDB" id="8702972at2"/>
<dbReference type="Proteomes" id="UP000183649">
    <property type="component" value="Unassembled WGS sequence"/>
</dbReference>
<evidence type="ECO:0000313" key="4">
    <source>
        <dbReference type="EMBL" id="CUA96381.1"/>
    </source>
</evidence>
<dbReference type="GO" id="GO:0003677">
    <property type="term" value="F:DNA binding"/>
    <property type="evidence" value="ECO:0007669"/>
    <property type="project" value="InterPro"/>
</dbReference>
<dbReference type="NCBIfam" id="TIGR00180">
    <property type="entry name" value="parB_part"/>
    <property type="match status" value="1"/>
</dbReference>
<dbReference type="AlphaFoldDB" id="A0A0K6HZX4"/>
<dbReference type="STRING" id="339866.GCA_001418255_01347"/>
<dbReference type="SMART" id="SM00470">
    <property type="entry name" value="ParB"/>
    <property type="match status" value="1"/>
</dbReference>
<dbReference type="InterPro" id="IPR036086">
    <property type="entry name" value="ParB/Sulfiredoxin_sf"/>
</dbReference>
<sequence length="319" mass="34807">MSSSHTQPFDLDADALQLQRLMDVPLSRLRPDVDQPRRHFDPVSLDALARSMAVVGQLQPIGVCEAGAQWVIVYGERRWRAAKLLGWSSLRAKVYPPLGAATLVLQATENMHRDELTLGEYATTVLRLIDAGMPTAAVARTLGQQEAWAGMMLRIARDPVARGLIDAGRLHSVDAWNRFCALDAAARRIVLESTEPITGDRCALAQEQAAQAPAARRRRHTVAAPAQRERSDVQGLSAMISRDSSTSQAPGGSAGTFFSLRISEELCRRLVPEHAATLDRCMARSNPHGHLGEALHDAEADLQHALLARVRALLEAHHG</sequence>
<dbReference type="PANTHER" id="PTHR33375">
    <property type="entry name" value="CHROMOSOME-PARTITIONING PROTEIN PARB-RELATED"/>
    <property type="match status" value="1"/>
</dbReference>
<protein>
    <submittedName>
        <fullName evidence="4">ParB/RepB/Spo0J family partition protein</fullName>
    </submittedName>
</protein>
<dbReference type="EMBL" id="CYHF01000004">
    <property type="protein sequence ID" value="CUA96381.1"/>
    <property type="molecule type" value="Genomic_DNA"/>
</dbReference>
<feature type="region of interest" description="Disordered" evidence="2">
    <location>
        <begin position="210"/>
        <end position="234"/>
    </location>
</feature>
<gene>
    <name evidence="4" type="ORF">Ga0061069_104113</name>
</gene>
<dbReference type="Gene3D" id="3.90.1530.30">
    <property type="match status" value="1"/>
</dbReference>
<accession>A0A0K6HZX4</accession>
<feature type="domain" description="ParB-like N-terminal" evidence="3">
    <location>
        <begin position="22"/>
        <end position="111"/>
    </location>
</feature>
<dbReference type="RefSeq" id="WP_055450266.1">
    <property type="nucleotide sequence ID" value="NZ_CYHF01000004.1"/>
</dbReference>
<organism evidence="4 5">
    <name type="scientific">Thiomonas bhubaneswarensis</name>
    <dbReference type="NCBI Taxonomy" id="339866"/>
    <lineage>
        <taxon>Bacteria</taxon>
        <taxon>Pseudomonadati</taxon>
        <taxon>Pseudomonadota</taxon>
        <taxon>Betaproteobacteria</taxon>
        <taxon>Burkholderiales</taxon>
        <taxon>Thiomonas</taxon>
    </lineage>
</organism>
<dbReference type="InterPro" id="IPR004437">
    <property type="entry name" value="ParB/RepB/Spo0J"/>
</dbReference>
<name>A0A0K6HZX4_9BURK</name>
<dbReference type="Pfam" id="PF02195">
    <property type="entry name" value="ParB_N"/>
    <property type="match status" value="1"/>
</dbReference>
<evidence type="ECO:0000313" key="5">
    <source>
        <dbReference type="Proteomes" id="UP000183649"/>
    </source>
</evidence>
<comment type="similarity">
    <text evidence="1">Belongs to the ParB family.</text>
</comment>
<reference evidence="5" key="1">
    <citation type="submission" date="2015-08" db="EMBL/GenBank/DDBJ databases">
        <authorList>
            <person name="Varghese N."/>
        </authorList>
    </citation>
    <scope>NUCLEOTIDE SEQUENCE [LARGE SCALE GENOMIC DNA]</scope>
    <source>
        <strain evidence="5">DSM 18181</strain>
    </source>
</reference>
<dbReference type="GO" id="GO:0005694">
    <property type="term" value="C:chromosome"/>
    <property type="evidence" value="ECO:0007669"/>
    <property type="project" value="TreeGrafter"/>
</dbReference>
<evidence type="ECO:0000256" key="1">
    <source>
        <dbReference type="ARBA" id="ARBA00006295"/>
    </source>
</evidence>
<dbReference type="Gene3D" id="1.10.10.2830">
    <property type="match status" value="1"/>
</dbReference>
<dbReference type="PANTHER" id="PTHR33375:SF1">
    <property type="entry name" value="CHROMOSOME-PARTITIONING PROTEIN PARB-RELATED"/>
    <property type="match status" value="1"/>
</dbReference>
<dbReference type="GO" id="GO:0007059">
    <property type="term" value="P:chromosome segregation"/>
    <property type="evidence" value="ECO:0007669"/>
    <property type="project" value="TreeGrafter"/>
</dbReference>
<evidence type="ECO:0000256" key="2">
    <source>
        <dbReference type="SAM" id="MobiDB-lite"/>
    </source>
</evidence>
<keyword evidence="5" id="KW-1185">Reference proteome</keyword>
<dbReference type="InterPro" id="IPR050336">
    <property type="entry name" value="Chromosome_partition/occlusion"/>
</dbReference>
<dbReference type="SUPFAM" id="SSF109709">
    <property type="entry name" value="KorB DNA-binding domain-like"/>
    <property type="match status" value="1"/>
</dbReference>
<evidence type="ECO:0000259" key="3">
    <source>
        <dbReference type="SMART" id="SM00470"/>
    </source>
</evidence>
<dbReference type="InterPro" id="IPR003115">
    <property type="entry name" value="ParB_N"/>
</dbReference>